<evidence type="ECO:0000259" key="2">
    <source>
        <dbReference type="Pfam" id="PF14780"/>
    </source>
</evidence>
<feature type="domain" description="Nucleolus and neural progenitor protein-like N-terminal" evidence="2">
    <location>
        <begin position="13"/>
        <end position="191"/>
    </location>
</feature>
<feature type="compositionally biased region" description="Basic and acidic residues" evidence="1">
    <location>
        <begin position="352"/>
        <end position="367"/>
    </location>
</feature>
<feature type="compositionally biased region" description="Basic and acidic residues" evidence="1">
    <location>
        <begin position="377"/>
        <end position="392"/>
    </location>
</feature>
<accession>A0A8K0ERM0</accession>
<organism evidence="3 4">
    <name type="scientific">Branchiostoma lanceolatum</name>
    <name type="common">Common lancelet</name>
    <name type="synonym">Amphioxus lanceolatum</name>
    <dbReference type="NCBI Taxonomy" id="7740"/>
    <lineage>
        <taxon>Eukaryota</taxon>
        <taxon>Metazoa</taxon>
        <taxon>Chordata</taxon>
        <taxon>Cephalochordata</taxon>
        <taxon>Leptocardii</taxon>
        <taxon>Amphioxiformes</taxon>
        <taxon>Branchiostomatidae</taxon>
        <taxon>Branchiostoma</taxon>
    </lineage>
</organism>
<dbReference type="AlphaFoldDB" id="A0A8K0ERM0"/>
<protein>
    <submittedName>
        <fullName evidence="3">NEPRO protein</fullName>
    </submittedName>
</protein>
<dbReference type="Pfam" id="PF14780">
    <property type="entry name" value="NEPRO_N"/>
    <property type="match status" value="1"/>
</dbReference>
<feature type="region of interest" description="Disordered" evidence="1">
    <location>
        <begin position="339"/>
        <end position="500"/>
    </location>
</feature>
<sequence length="727" mass="82027">MAESFFWKEVENLKCPPISRCPFSGDKGSVHVFADKVVGMETFLLRDPYLKFEQSVLTRVLYKLSASLRRNKHYQYLKMVEKTLCKLARLELVTAVSHVSSCCPSYKDGSTGGAAVLMPSRQLVEFLLVKLLGAAELTKRTISLCAEAFVLIAQQITRSLFLAANCTLLSITSRLWALLKSFQEQLKEWYSFIRPWVDRLQGTQVQWLPEGVKLPLDLGEWFSPEEDTTQQQSRMQTSLSSISPKALGFLDHLFTSPVPSPDDRDCPTDLDASSTIDASTTEKPVSFKKSKVTPVAQSTPVYGSPFLTEEGLSNDLEMDLGEPVWSDISSIRNRSSRHMQENIVVPPTKLNFGEDRGESDSHVESSKSARKRKKQTKKEADAKVENLEDVSRPAKKRKSDRDTKEKREDETMEFVQNLVEGKKRKAKDGNIQETQCKKSKSQSREEVENTQKERTLYFPTEEDTPSKKKRNKKTKAKVSTKDVETDSHKPLNKQDHFRTETCEGKHLDKDVEVSGTASIERGKECMVNSSSTFEDLSKCCQLMSEKVQEEEAKAKLQKLSLKIKKCAKMESKGKMMKFDLKHMKSKVLRLAQTMGQLEQSTPIERSEKEVRNLQAIDFKDSSGLMKKGQDTTFSTITRNAKGTTAILSPENANISPAIHNKATKVTPELSTDKKQDVIVKKKKKAGKGTVKKEKKAETNLFAKDDVLLNKKKACSLDEIDDIFRGLD</sequence>
<feature type="compositionally biased region" description="Basic and acidic residues" evidence="1">
    <location>
        <begin position="479"/>
        <end position="500"/>
    </location>
</feature>
<dbReference type="InterPro" id="IPR027951">
    <property type="entry name" value="Nepro_N"/>
</dbReference>
<dbReference type="PANTHER" id="PTHR34761:SF1">
    <property type="entry name" value="NUCLEOLUS AND NEURAL PROGENITOR PROTEIN"/>
    <property type="match status" value="1"/>
</dbReference>
<dbReference type="Proteomes" id="UP000838412">
    <property type="component" value="Chromosome 4"/>
</dbReference>
<keyword evidence="4" id="KW-1185">Reference proteome</keyword>
<gene>
    <name evidence="3" type="primary">NEPRO</name>
    <name evidence="3" type="ORF">BLAG_LOCUS18361</name>
</gene>
<feature type="compositionally biased region" description="Polar residues" evidence="1">
    <location>
        <begin position="271"/>
        <end position="283"/>
    </location>
</feature>
<dbReference type="EMBL" id="OV696689">
    <property type="protein sequence ID" value="CAH1263787.1"/>
    <property type="molecule type" value="Genomic_DNA"/>
</dbReference>
<feature type="region of interest" description="Disordered" evidence="1">
    <location>
        <begin position="258"/>
        <end position="284"/>
    </location>
</feature>
<dbReference type="GO" id="GO:0005634">
    <property type="term" value="C:nucleus"/>
    <property type="evidence" value="ECO:0007669"/>
    <property type="project" value="TreeGrafter"/>
</dbReference>
<proteinExistence type="predicted"/>
<feature type="compositionally biased region" description="Basic residues" evidence="1">
    <location>
        <begin position="467"/>
        <end position="478"/>
    </location>
</feature>
<reference evidence="3" key="1">
    <citation type="submission" date="2022-01" db="EMBL/GenBank/DDBJ databases">
        <authorList>
            <person name="Braso-Vives M."/>
        </authorList>
    </citation>
    <scope>NUCLEOTIDE SEQUENCE</scope>
</reference>
<dbReference type="InterPro" id="IPR052835">
    <property type="entry name" value="Nepro"/>
</dbReference>
<dbReference type="PANTHER" id="PTHR34761">
    <property type="entry name" value="NUCLEOLUS AND NEURAL PROGENITOR PROTEIN"/>
    <property type="match status" value="1"/>
</dbReference>
<feature type="compositionally biased region" description="Basic and acidic residues" evidence="1">
    <location>
        <begin position="442"/>
        <end position="455"/>
    </location>
</feature>
<dbReference type="GO" id="GO:0045747">
    <property type="term" value="P:positive regulation of Notch signaling pathway"/>
    <property type="evidence" value="ECO:0007669"/>
    <property type="project" value="TreeGrafter"/>
</dbReference>
<name>A0A8K0ERM0_BRALA</name>
<evidence type="ECO:0000313" key="4">
    <source>
        <dbReference type="Proteomes" id="UP000838412"/>
    </source>
</evidence>
<dbReference type="OrthoDB" id="9899341at2759"/>
<evidence type="ECO:0000256" key="1">
    <source>
        <dbReference type="SAM" id="MobiDB-lite"/>
    </source>
</evidence>
<feature type="compositionally biased region" description="Basic and acidic residues" evidence="1">
    <location>
        <begin position="399"/>
        <end position="409"/>
    </location>
</feature>
<evidence type="ECO:0000313" key="3">
    <source>
        <dbReference type="EMBL" id="CAH1263787.1"/>
    </source>
</evidence>